<keyword evidence="3" id="KW-0472">Membrane</keyword>
<feature type="transmembrane region" description="Helical" evidence="3">
    <location>
        <begin position="38"/>
        <end position="60"/>
    </location>
</feature>
<evidence type="ECO:0000256" key="1">
    <source>
        <dbReference type="ARBA" id="ARBA00022729"/>
    </source>
</evidence>
<dbReference type="PROSITE" id="PS51109">
    <property type="entry name" value="G5"/>
    <property type="match status" value="1"/>
</dbReference>
<protein>
    <submittedName>
        <fullName evidence="5">Exported protein</fullName>
    </submittedName>
</protein>
<accession>A0A381J5D6</accession>
<dbReference type="OrthoDB" id="9797191at2"/>
<dbReference type="SMART" id="SM01208">
    <property type="entry name" value="G5"/>
    <property type="match status" value="1"/>
</dbReference>
<evidence type="ECO:0000313" key="6">
    <source>
        <dbReference type="Proteomes" id="UP000254664"/>
    </source>
</evidence>
<dbReference type="SUPFAM" id="SSF143985">
    <property type="entry name" value="L,D-transpeptidase pre-catalytic domain-like"/>
    <property type="match status" value="1"/>
</dbReference>
<sequence length="486" mass="54552">MDQQEEQKEEQQVDQQEEHKEEQQVENTEKKDRNKKGIIIISIVVLAIIFSLSAYLTYMYKYTLSWDNYIYSGVKVESVDISGKTKEEAIELLKENYGDAILNKKLSVKALENIYDMDYGKLESKYNIEDVVDESFDYGKSSKMLEKYRMLKTHSGKEINLDFTYDPTYIDEFIETIATEVNVAPINAKLSMASSGKFNVSEDKPGYEIDKEKLKTDIISNINGKVDEKVEIEAKVDEIKPNVVASELSKINSKIASFSTRYSHNSTNDRAINVEIATNAINGKLLMPGDTFSYNDVVGKRTAAKGYRNAPVIVGNKVEDDLGGGICQVSSTLYQAVLRTGLKSVERYNHSLGTSYVPLGLDATVDFGSSLDYKFRNTFNSPIYIEGVTSKDRVLSFNIYGNSASTGRTYEIVSEAYETINAGVKNVEDPNLLEGQTVVEKNPINGTKVKVYRKVYENGTLIDTEFLSNDTYRSIDGIVRVGTKKP</sequence>
<feature type="domain" description="G5" evidence="4">
    <location>
        <begin position="406"/>
        <end position="485"/>
    </location>
</feature>
<keyword evidence="6" id="KW-1185">Reference proteome</keyword>
<dbReference type="PANTHER" id="PTHR35788">
    <property type="entry name" value="EXPORTED PROTEIN-RELATED"/>
    <property type="match status" value="1"/>
</dbReference>
<organism evidence="5 6">
    <name type="scientific">Clostridium putrefaciens</name>
    <dbReference type="NCBI Taxonomy" id="99675"/>
    <lineage>
        <taxon>Bacteria</taxon>
        <taxon>Bacillati</taxon>
        <taxon>Bacillota</taxon>
        <taxon>Clostridia</taxon>
        <taxon>Eubacteriales</taxon>
        <taxon>Clostridiaceae</taxon>
        <taxon>Clostridium</taxon>
    </lineage>
</organism>
<keyword evidence="3" id="KW-0812">Transmembrane</keyword>
<dbReference type="PANTHER" id="PTHR35788:SF1">
    <property type="entry name" value="EXPORTED PROTEIN"/>
    <property type="match status" value="1"/>
</dbReference>
<dbReference type="RefSeq" id="WP_115640529.1">
    <property type="nucleotide sequence ID" value="NZ_UFWZ01000001.1"/>
</dbReference>
<feature type="region of interest" description="Disordered" evidence="2">
    <location>
        <begin position="1"/>
        <end position="29"/>
    </location>
</feature>
<dbReference type="Gene3D" id="3.10.20.800">
    <property type="match status" value="1"/>
</dbReference>
<gene>
    <name evidence="5" type="ORF">NCTC9836_00745</name>
</gene>
<keyword evidence="3" id="KW-1133">Transmembrane helix</keyword>
<evidence type="ECO:0000313" key="5">
    <source>
        <dbReference type="EMBL" id="SUY46411.1"/>
    </source>
</evidence>
<dbReference type="InterPro" id="IPR022029">
    <property type="entry name" value="YoaR-like_PG-bd"/>
</dbReference>
<dbReference type="Proteomes" id="UP000254664">
    <property type="component" value="Unassembled WGS sequence"/>
</dbReference>
<evidence type="ECO:0000256" key="2">
    <source>
        <dbReference type="SAM" id="MobiDB-lite"/>
    </source>
</evidence>
<evidence type="ECO:0000256" key="3">
    <source>
        <dbReference type="SAM" id="Phobius"/>
    </source>
</evidence>
<dbReference type="Pfam" id="PF12229">
    <property type="entry name" value="PG_binding_4"/>
    <property type="match status" value="1"/>
</dbReference>
<keyword evidence="1" id="KW-0732">Signal</keyword>
<dbReference type="Pfam" id="PF07501">
    <property type="entry name" value="G5"/>
    <property type="match status" value="1"/>
</dbReference>
<dbReference type="Pfam" id="PF04294">
    <property type="entry name" value="VanW"/>
    <property type="match status" value="1"/>
</dbReference>
<dbReference type="EMBL" id="UFWZ01000001">
    <property type="protein sequence ID" value="SUY46411.1"/>
    <property type="molecule type" value="Genomic_DNA"/>
</dbReference>
<evidence type="ECO:0000259" key="4">
    <source>
        <dbReference type="PROSITE" id="PS51109"/>
    </source>
</evidence>
<dbReference type="InterPro" id="IPR038054">
    <property type="entry name" value="LD_TPept-like_central_sf"/>
</dbReference>
<dbReference type="InterPro" id="IPR007391">
    <property type="entry name" value="Vancomycin_resist_VanW"/>
</dbReference>
<dbReference type="InterPro" id="IPR052913">
    <property type="entry name" value="Glycopeptide_resist_protein"/>
</dbReference>
<proteinExistence type="predicted"/>
<dbReference type="AlphaFoldDB" id="A0A381J5D6"/>
<dbReference type="InterPro" id="IPR011098">
    <property type="entry name" value="G5_dom"/>
</dbReference>
<reference evidence="5 6" key="1">
    <citation type="submission" date="2018-06" db="EMBL/GenBank/DDBJ databases">
        <authorList>
            <consortium name="Pathogen Informatics"/>
            <person name="Doyle S."/>
        </authorList>
    </citation>
    <scope>NUCLEOTIDE SEQUENCE [LARGE SCALE GENOMIC DNA]</scope>
    <source>
        <strain evidence="5 6">NCTC9836</strain>
    </source>
</reference>
<name>A0A381J5D6_9CLOT</name>
<dbReference type="Gene3D" id="2.20.230.10">
    <property type="entry name" value="Resuscitation-promoting factor rpfb"/>
    <property type="match status" value="1"/>
</dbReference>